<dbReference type="GO" id="GO:0016705">
    <property type="term" value="F:oxidoreductase activity, acting on paired donors, with incorporation or reduction of molecular oxygen"/>
    <property type="evidence" value="ECO:0007669"/>
    <property type="project" value="InterPro"/>
</dbReference>
<dbReference type="EMBL" id="MU001703">
    <property type="protein sequence ID" value="KAF2452826.1"/>
    <property type="molecule type" value="Genomic_DNA"/>
</dbReference>
<name>A0A6A6NMA8_9PEZI</name>
<organism evidence="3 4">
    <name type="scientific">Lineolata rhizophorae</name>
    <dbReference type="NCBI Taxonomy" id="578093"/>
    <lineage>
        <taxon>Eukaryota</taxon>
        <taxon>Fungi</taxon>
        <taxon>Dikarya</taxon>
        <taxon>Ascomycota</taxon>
        <taxon>Pezizomycotina</taxon>
        <taxon>Dothideomycetes</taxon>
        <taxon>Dothideomycetes incertae sedis</taxon>
        <taxon>Lineolatales</taxon>
        <taxon>Lineolataceae</taxon>
        <taxon>Lineolata</taxon>
    </lineage>
</organism>
<comment type="cofactor">
    <cofactor evidence="1">
        <name>heme</name>
        <dbReference type="ChEBI" id="CHEBI:30413"/>
    </cofactor>
</comment>
<evidence type="ECO:0000313" key="3">
    <source>
        <dbReference type="EMBL" id="KAF2452826.1"/>
    </source>
</evidence>
<feature type="binding site" description="axial binding residue" evidence="1">
    <location>
        <position position="487"/>
    </location>
    <ligand>
        <name>heme</name>
        <dbReference type="ChEBI" id="CHEBI:30413"/>
    </ligand>
    <ligandPart>
        <name>Fe</name>
        <dbReference type="ChEBI" id="CHEBI:18248"/>
    </ligandPart>
</feature>
<dbReference type="InterPro" id="IPR002401">
    <property type="entry name" value="Cyt_P450_E_grp-I"/>
</dbReference>
<dbReference type="InterPro" id="IPR050121">
    <property type="entry name" value="Cytochrome_P450_monoxygenase"/>
</dbReference>
<feature type="transmembrane region" description="Helical" evidence="2">
    <location>
        <begin position="35"/>
        <end position="55"/>
    </location>
</feature>
<gene>
    <name evidence="3" type="ORF">BDY21DRAFT_294066</name>
</gene>
<dbReference type="PRINTS" id="PR00385">
    <property type="entry name" value="P450"/>
</dbReference>
<dbReference type="SUPFAM" id="SSF48264">
    <property type="entry name" value="Cytochrome P450"/>
    <property type="match status" value="1"/>
</dbReference>
<keyword evidence="3" id="KW-0560">Oxidoreductase</keyword>
<keyword evidence="1" id="KW-0408">Iron</keyword>
<keyword evidence="4" id="KW-1185">Reference proteome</keyword>
<dbReference type="PANTHER" id="PTHR24305:SF227">
    <property type="entry name" value="P450, PUTATIVE (EUROFUNG)-RELATED"/>
    <property type="match status" value="1"/>
</dbReference>
<proteinExistence type="predicted"/>
<dbReference type="AlphaFoldDB" id="A0A6A6NMA8"/>
<dbReference type="GO" id="GO:0004497">
    <property type="term" value="F:monooxygenase activity"/>
    <property type="evidence" value="ECO:0007669"/>
    <property type="project" value="UniProtKB-KW"/>
</dbReference>
<dbReference type="PANTHER" id="PTHR24305">
    <property type="entry name" value="CYTOCHROME P450"/>
    <property type="match status" value="1"/>
</dbReference>
<keyword evidence="1" id="KW-0479">Metal-binding</keyword>
<dbReference type="Gene3D" id="1.10.630.10">
    <property type="entry name" value="Cytochrome P450"/>
    <property type="match status" value="1"/>
</dbReference>
<dbReference type="PRINTS" id="PR00463">
    <property type="entry name" value="EP450I"/>
</dbReference>
<dbReference type="GO" id="GO:0005506">
    <property type="term" value="F:iron ion binding"/>
    <property type="evidence" value="ECO:0007669"/>
    <property type="project" value="InterPro"/>
</dbReference>
<dbReference type="FunFam" id="1.10.630.10:FF:000051">
    <property type="entry name" value="Cytochrome P450 monooxygenase (Fum15)"/>
    <property type="match status" value="1"/>
</dbReference>
<dbReference type="GO" id="GO:0020037">
    <property type="term" value="F:heme binding"/>
    <property type="evidence" value="ECO:0007669"/>
    <property type="project" value="InterPro"/>
</dbReference>
<keyword evidence="3" id="KW-0503">Monooxygenase</keyword>
<keyword evidence="2" id="KW-1133">Transmembrane helix</keyword>
<protein>
    <submittedName>
        <fullName evidence="3">Cytochrome P450 monooxygenase</fullName>
    </submittedName>
</protein>
<dbReference type="Proteomes" id="UP000799766">
    <property type="component" value="Unassembled WGS sequence"/>
</dbReference>
<evidence type="ECO:0000313" key="4">
    <source>
        <dbReference type="Proteomes" id="UP000799766"/>
    </source>
</evidence>
<dbReference type="InterPro" id="IPR001128">
    <property type="entry name" value="Cyt_P450"/>
</dbReference>
<dbReference type="OrthoDB" id="1470350at2759"/>
<sequence>MVSRHAKLITASALGSILAKKFTPEYAPCDSYLWTAALIYVVGGTLLILYVNIIYPNLLSPLRHLPRPRGANPFFGFFITIFNNPAGEPQKRWIREIPNDGLIYYPHLFNSPRVLPTTPKALAEVLVHKNYDFIKPWGVRQGLGRVLGIGILLAEGDEHKHQRRALNPAFSFRHVKDLYPIFWGKAREVTEKMTAFVKGTDPLVSGPQETLEMANWASRVTLDIIGEAGLGNDFHAIQDPNNELNKTYRTIFRPDKQARILQTLGFFLPTWFLRLLPVRRNEDFRRAITLIRKTCRDLIVSKKAQLEKGGEEQYDILSVALQSGSFSDDNLVDQMMTFLAAGHETTASAMAWAMYHFCQHPEVQARLRSEVRANLPPISDADVQITATMIDHMPYLNAVCNEVLRLIPPVTLTLRVAAKDTSIAGHFVPKGTTVVLAPAAINTHKALWGDNADEFNPDRWMGPGRANTGGADSNYSFLTFLHGPRSCIGQGFAKAEFACLLAAWMGRFEVTFADPNYKLEYQGGVTVKPKGGLECKVNVIEGW</sequence>
<dbReference type="Pfam" id="PF00067">
    <property type="entry name" value="p450"/>
    <property type="match status" value="1"/>
</dbReference>
<dbReference type="CDD" id="cd11069">
    <property type="entry name" value="CYP_FUM15-like"/>
    <property type="match status" value="1"/>
</dbReference>
<keyword evidence="2" id="KW-0472">Membrane</keyword>
<keyword evidence="2" id="KW-0812">Transmembrane</keyword>
<reference evidence="3" key="1">
    <citation type="journal article" date="2020" name="Stud. Mycol.">
        <title>101 Dothideomycetes genomes: a test case for predicting lifestyles and emergence of pathogens.</title>
        <authorList>
            <person name="Haridas S."/>
            <person name="Albert R."/>
            <person name="Binder M."/>
            <person name="Bloem J."/>
            <person name="Labutti K."/>
            <person name="Salamov A."/>
            <person name="Andreopoulos B."/>
            <person name="Baker S."/>
            <person name="Barry K."/>
            <person name="Bills G."/>
            <person name="Bluhm B."/>
            <person name="Cannon C."/>
            <person name="Castanera R."/>
            <person name="Culley D."/>
            <person name="Daum C."/>
            <person name="Ezra D."/>
            <person name="Gonzalez J."/>
            <person name="Henrissat B."/>
            <person name="Kuo A."/>
            <person name="Liang C."/>
            <person name="Lipzen A."/>
            <person name="Lutzoni F."/>
            <person name="Magnuson J."/>
            <person name="Mondo S."/>
            <person name="Nolan M."/>
            <person name="Ohm R."/>
            <person name="Pangilinan J."/>
            <person name="Park H.-J."/>
            <person name="Ramirez L."/>
            <person name="Alfaro M."/>
            <person name="Sun H."/>
            <person name="Tritt A."/>
            <person name="Yoshinaga Y."/>
            <person name="Zwiers L.-H."/>
            <person name="Turgeon B."/>
            <person name="Goodwin S."/>
            <person name="Spatafora J."/>
            <person name="Crous P."/>
            <person name="Grigoriev I."/>
        </authorList>
    </citation>
    <scope>NUCLEOTIDE SEQUENCE</scope>
    <source>
        <strain evidence="3">ATCC 16933</strain>
    </source>
</reference>
<evidence type="ECO:0000256" key="2">
    <source>
        <dbReference type="SAM" id="Phobius"/>
    </source>
</evidence>
<accession>A0A6A6NMA8</accession>
<evidence type="ECO:0000256" key="1">
    <source>
        <dbReference type="PIRSR" id="PIRSR602401-1"/>
    </source>
</evidence>
<keyword evidence="1" id="KW-0349">Heme</keyword>
<dbReference type="InterPro" id="IPR036396">
    <property type="entry name" value="Cyt_P450_sf"/>
</dbReference>